<dbReference type="Proteomes" id="UP000306324">
    <property type="component" value="Unassembled WGS sequence"/>
</dbReference>
<evidence type="ECO:0000313" key="2">
    <source>
        <dbReference type="Proteomes" id="UP000306324"/>
    </source>
</evidence>
<reference evidence="1 2" key="1">
    <citation type="submission" date="2019-04" db="EMBL/GenBank/DDBJ databases">
        <title>A novel phosphate-accumulating bacterium identified in bioreactor for phosphate removal from wastewater.</title>
        <authorList>
            <person name="Kotlyarov R.Y."/>
            <person name="Beletsky A.V."/>
            <person name="Kallistova A.Y."/>
            <person name="Dorofeev A.G."/>
            <person name="Nikolaev Y.Y."/>
            <person name="Pimenov N.V."/>
            <person name="Ravin N.V."/>
            <person name="Mardanov A.V."/>
        </authorList>
    </citation>
    <scope>NUCLEOTIDE SEQUENCE [LARGE SCALE GENOMIC DNA]</scope>
    <source>
        <strain evidence="1 2">Bin19</strain>
    </source>
</reference>
<sequence length="44" mass="5001">MLQIDTGIAVLRSQERQVKAGADATWEHTHWCLWQACLCALCGW</sequence>
<accession>A0A5S4EGV0</accession>
<keyword evidence="2" id="KW-1185">Reference proteome</keyword>
<dbReference type="EMBL" id="SWAD01000197">
    <property type="protein sequence ID" value="TMQ74506.1"/>
    <property type="molecule type" value="Genomic_DNA"/>
</dbReference>
<protein>
    <submittedName>
        <fullName evidence="1">Uncharacterized protein</fullName>
    </submittedName>
</protein>
<organism evidence="1 2">
    <name type="scientific">Candidatus Accumulibacter phosphatis</name>
    <dbReference type="NCBI Taxonomy" id="327160"/>
    <lineage>
        <taxon>Bacteria</taxon>
        <taxon>Pseudomonadati</taxon>
        <taxon>Pseudomonadota</taxon>
        <taxon>Betaproteobacteria</taxon>
        <taxon>Candidatus Accumulibacter</taxon>
    </lineage>
</organism>
<proteinExistence type="predicted"/>
<dbReference type="RefSeq" id="WP_281290011.1">
    <property type="nucleotide sequence ID" value="NZ_SWAD01000197.1"/>
</dbReference>
<comment type="caution">
    <text evidence="1">The sequence shown here is derived from an EMBL/GenBank/DDBJ whole genome shotgun (WGS) entry which is preliminary data.</text>
</comment>
<gene>
    <name evidence="1" type="ORF">ACCUM_0118</name>
</gene>
<evidence type="ECO:0000313" key="1">
    <source>
        <dbReference type="EMBL" id="TMQ74506.1"/>
    </source>
</evidence>
<dbReference type="AlphaFoldDB" id="A0A5S4EGV0"/>
<name>A0A5S4EGV0_9PROT</name>